<proteinExistence type="predicted"/>
<protein>
    <recommendedName>
        <fullName evidence="4">DUF2746 domain-containing protein</fullName>
    </recommendedName>
</protein>
<evidence type="ECO:0008006" key="4">
    <source>
        <dbReference type="Google" id="ProtNLM"/>
    </source>
</evidence>
<keyword evidence="1" id="KW-1133">Transmembrane helix</keyword>
<keyword evidence="1" id="KW-0472">Membrane</keyword>
<sequence>MLTMTEPQVWTLIGVFAAGMLGTITIVSTLFVRVIRAEIARLDARIGGMHGELDAKITGLRSELKGDIAALRGEVRALDGDVQALMKRTFGIE</sequence>
<dbReference type="KEGG" id="aarc:G127AT_06415"/>
<dbReference type="EMBL" id="CP071696">
    <property type="protein sequence ID" value="QTX05829.1"/>
    <property type="molecule type" value="Genomic_DNA"/>
</dbReference>
<keyword evidence="1" id="KW-0812">Transmembrane</keyword>
<evidence type="ECO:0000313" key="2">
    <source>
        <dbReference type="EMBL" id="QTX05829.1"/>
    </source>
</evidence>
<evidence type="ECO:0000313" key="3">
    <source>
        <dbReference type="Proteomes" id="UP000671914"/>
    </source>
</evidence>
<gene>
    <name evidence="2" type="ORF">G127AT_06415</name>
</gene>
<dbReference type="Gene3D" id="1.20.58.130">
    <property type="match status" value="1"/>
</dbReference>
<accession>A0A975FPC3</accession>
<keyword evidence="3" id="KW-1185">Reference proteome</keyword>
<evidence type="ECO:0000256" key="1">
    <source>
        <dbReference type="SAM" id="Phobius"/>
    </source>
</evidence>
<feature type="transmembrane region" description="Helical" evidence="1">
    <location>
        <begin position="12"/>
        <end position="35"/>
    </location>
</feature>
<dbReference type="AlphaFoldDB" id="A0A975FPC3"/>
<organism evidence="2 3">
    <name type="scientific">Agromyces archimandritae</name>
    <dbReference type="NCBI Taxonomy" id="2781962"/>
    <lineage>
        <taxon>Bacteria</taxon>
        <taxon>Bacillati</taxon>
        <taxon>Actinomycetota</taxon>
        <taxon>Actinomycetes</taxon>
        <taxon>Micrococcales</taxon>
        <taxon>Microbacteriaceae</taxon>
        <taxon>Agromyces</taxon>
    </lineage>
</organism>
<dbReference type="Proteomes" id="UP000671914">
    <property type="component" value="Chromosome"/>
</dbReference>
<name>A0A975FPC3_9MICO</name>
<reference evidence="2" key="1">
    <citation type="submission" date="2021-03" db="EMBL/GenBank/DDBJ databases">
        <title>Agromyces archimandritus sp. nov., isolated from the cockroach Archimandrita tessellata.</title>
        <authorList>
            <person name="Guzman J."/>
            <person name="Ortuzar M."/>
            <person name="Poehlein A."/>
            <person name="Daniel R."/>
            <person name="Trujillo M."/>
            <person name="Vilcinskas A."/>
        </authorList>
    </citation>
    <scope>NUCLEOTIDE SEQUENCE</scope>
    <source>
        <strain evidence="2">G127AT</strain>
    </source>
</reference>